<dbReference type="InterPro" id="IPR011059">
    <property type="entry name" value="Metal-dep_hydrolase_composite"/>
</dbReference>
<name>A0A918XSP9_9PROT</name>
<sequence>MSRTTVIRNADWVVAWDPNGGADGDGGHAYRKGIDVVFRDHEIVHVGAGYAGPADETIDGAGRLVLPGFVDVHSHPSSEPGNKGLNEELGSPRLGQSSLYEYMPVFRMLPEGAAHATRFAIWEMLRSGVTTFCDLSGARDGWVEEVAETGIRGVLCPMYRSATWTTRDGHSVVYDWDEAAGERGLERAVQIIDEADRHPSGRMSGMMGPSQIDTCTPALIRESHRVARERGITMQIHAAQSVVEFNEMTRRHGMTPIEWLDDLGVLTAGTIVSHGIFLNDHPWLHWPQADDFGRLVRSGAAVAHCPNVFWRRGIALNHVGRYMNAGIPLGLGTDTFPHNFLHEMEIAMVAGRLMSGDFTNASTAQIFHAATVGGARVIGRDDIGRLAPGCKADIVLVDAGHPYMQPLRDPIRSLIYSAGDRAITDVFVHGRRVVESGEVRTVDIAATAARLNEFQQVTISGVRQRDWAGRTIDEMAPMVFPGAG</sequence>
<dbReference type="AlphaFoldDB" id="A0A918XSP9"/>
<dbReference type="InterPro" id="IPR050287">
    <property type="entry name" value="MTA/SAH_deaminase"/>
</dbReference>
<accession>A0A918XSP9</accession>
<comment type="caution">
    <text evidence="4">The sequence shown here is derived from an EMBL/GenBank/DDBJ whole genome shotgun (WGS) entry which is preliminary data.</text>
</comment>
<gene>
    <name evidence="4" type="ORF">GCM10017083_24830</name>
</gene>
<dbReference type="PANTHER" id="PTHR43794:SF11">
    <property type="entry name" value="AMIDOHYDROLASE-RELATED DOMAIN-CONTAINING PROTEIN"/>
    <property type="match status" value="1"/>
</dbReference>
<dbReference type="Gene3D" id="2.30.40.10">
    <property type="entry name" value="Urease, subunit C, domain 1"/>
    <property type="match status" value="1"/>
</dbReference>
<dbReference type="EMBL" id="BMZS01000005">
    <property type="protein sequence ID" value="GHD50956.1"/>
    <property type="molecule type" value="Genomic_DNA"/>
</dbReference>
<dbReference type="SUPFAM" id="SSF51556">
    <property type="entry name" value="Metallo-dependent hydrolases"/>
    <property type="match status" value="1"/>
</dbReference>
<keyword evidence="5" id="KW-1185">Reference proteome</keyword>
<dbReference type="Proteomes" id="UP000630353">
    <property type="component" value="Unassembled WGS sequence"/>
</dbReference>
<dbReference type="SUPFAM" id="SSF51338">
    <property type="entry name" value="Composite domain of metallo-dependent hydrolases"/>
    <property type="match status" value="2"/>
</dbReference>
<reference evidence="4" key="2">
    <citation type="submission" date="2020-09" db="EMBL/GenBank/DDBJ databases">
        <authorList>
            <person name="Sun Q."/>
            <person name="Kim S."/>
        </authorList>
    </citation>
    <scope>NUCLEOTIDE SEQUENCE</scope>
    <source>
        <strain evidence="4">KCTC 42651</strain>
    </source>
</reference>
<evidence type="ECO:0000256" key="2">
    <source>
        <dbReference type="ARBA" id="ARBA00022801"/>
    </source>
</evidence>
<comment type="similarity">
    <text evidence="1">Belongs to the metallo-dependent hydrolases superfamily. ATZ/TRZ family.</text>
</comment>
<evidence type="ECO:0000313" key="4">
    <source>
        <dbReference type="EMBL" id="GHD50956.1"/>
    </source>
</evidence>
<protein>
    <submittedName>
        <fullName evidence="4">Ethylammeline chlorohydrolase</fullName>
    </submittedName>
</protein>
<dbReference type="RefSeq" id="WP_189989929.1">
    <property type="nucleotide sequence ID" value="NZ_BMZS01000005.1"/>
</dbReference>
<organism evidence="4 5">
    <name type="scientific">Thalassobaculum fulvum</name>
    <dbReference type="NCBI Taxonomy" id="1633335"/>
    <lineage>
        <taxon>Bacteria</taxon>
        <taxon>Pseudomonadati</taxon>
        <taxon>Pseudomonadota</taxon>
        <taxon>Alphaproteobacteria</taxon>
        <taxon>Rhodospirillales</taxon>
        <taxon>Thalassobaculaceae</taxon>
        <taxon>Thalassobaculum</taxon>
    </lineage>
</organism>
<dbReference type="InterPro" id="IPR032466">
    <property type="entry name" value="Metal_Hydrolase"/>
</dbReference>
<dbReference type="PANTHER" id="PTHR43794">
    <property type="entry name" value="AMINOHYDROLASE SSNA-RELATED"/>
    <property type="match status" value="1"/>
</dbReference>
<dbReference type="Gene3D" id="3.20.20.140">
    <property type="entry name" value="Metal-dependent hydrolases"/>
    <property type="match status" value="1"/>
</dbReference>
<proteinExistence type="inferred from homology"/>
<dbReference type="GO" id="GO:0016810">
    <property type="term" value="F:hydrolase activity, acting on carbon-nitrogen (but not peptide) bonds"/>
    <property type="evidence" value="ECO:0007669"/>
    <property type="project" value="InterPro"/>
</dbReference>
<dbReference type="InterPro" id="IPR006680">
    <property type="entry name" value="Amidohydro-rel"/>
</dbReference>
<evidence type="ECO:0000259" key="3">
    <source>
        <dbReference type="Pfam" id="PF01979"/>
    </source>
</evidence>
<dbReference type="Pfam" id="PF01979">
    <property type="entry name" value="Amidohydro_1"/>
    <property type="match status" value="1"/>
</dbReference>
<evidence type="ECO:0000256" key="1">
    <source>
        <dbReference type="ARBA" id="ARBA00006745"/>
    </source>
</evidence>
<feature type="domain" description="Amidohydrolase-related" evidence="3">
    <location>
        <begin position="64"/>
        <end position="433"/>
    </location>
</feature>
<reference evidence="4" key="1">
    <citation type="journal article" date="2014" name="Int. J. Syst. Evol. Microbiol.">
        <title>Complete genome sequence of Corynebacterium casei LMG S-19264T (=DSM 44701T), isolated from a smear-ripened cheese.</title>
        <authorList>
            <consortium name="US DOE Joint Genome Institute (JGI-PGF)"/>
            <person name="Walter F."/>
            <person name="Albersmeier A."/>
            <person name="Kalinowski J."/>
            <person name="Ruckert C."/>
        </authorList>
    </citation>
    <scope>NUCLEOTIDE SEQUENCE</scope>
    <source>
        <strain evidence="4">KCTC 42651</strain>
    </source>
</reference>
<evidence type="ECO:0000313" key="5">
    <source>
        <dbReference type="Proteomes" id="UP000630353"/>
    </source>
</evidence>
<keyword evidence="2" id="KW-0378">Hydrolase</keyword>